<dbReference type="SUPFAM" id="SSF50405">
    <property type="entry name" value="Actin-crosslinking proteins"/>
    <property type="match status" value="1"/>
</dbReference>
<evidence type="ECO:0000259" key="6">
    <source>
        <dbReference type="Pfam" id="PF00150"/>
    </source>
</evidence>
<dbReference type="PROSITE" id="PS00659">
    <property type="entry name" value="GLYCOSYL_HYDROL_F5"/>
    <property type="match status" value="1"/>
</dbReference>
<dbReference type="FunFam" id="2.80.10.50:FF:000056">
    <property type="entry name" value="Glucan 1,3-beta-glucosidase A"/>
    <property type="match status" value="1"/>
</dbReference>
<dbReference type="InterPro" id="IPR008999">
    <property type="entry name" value="Actin-crosslinking"/>
</dbReference>
<dbReference type="Pfam" id="PF00150">
    <property type="entry name" value="Cellulase"/>
    <property type="match status" value="1"/>
</dbReference>
<feature type="chain" id="PRO_5041702809" description="Mannan endo-1,4-beta-mannosidase" evidence="5">
    <location>
        <begin position="26"/>
        <end position="500"/>
    </location>
</feature>
<protein>
    <recommendedName>
        <fullName evidence="10">Mannan endo-1,4-beta-mannosidase</fullName>
    </recommendedName>
</protein>
<dbReference type="InterPro" id="IPR001547">
    <property type="entry name" value="Glyco_hydro_5"/>
</dbReference>
<evidence type="ECO:0000313" key="9">
    <source>
        <dbReference type="Proteomes" id="UP001187471"/>
    </source>
</evidence>
<dbReference type="CDD" id="cd00257">
    <property type="entry name" value="beta-trefoil_FSCN-like"/>
    <property type="match status" value="1"/>
</dbReference>
<dbReference type="EMBL" id="JAVXUO010001253">
    <property type="protein sequence ID" value="KAK2984213.1"/>
    <property type="molecule type" value="Genomic_DNA"/>
</dbReference>
<dbReference type="InterPro" id="IPR018087">
    <property type="entry name" value="Glyco_hydro_5_CS"/>
</dbReference>
<dbReference type="GO" id="GO:0007163">
    <property type="term" value="P:establishment or maintenance of cell polarity"/>
    <property type="evidence" value="ECO:0007669"/>
    <property type="project" value="TreeGrafter"/>
</dbReference>
<keyword evidence="5" id="KW-0732">Signal</keyword>
<dbReference type="InterPro" id="IPR017853">
    <property type="entry name" value="GH"/>
</dbReference>
<evidence type="ECO:0008006" key="10">
    <source>
        <dbReference type="Google" id="ProtNLM"/>
    </source>
</evidence>
<dbReference type="Gene3D" id="2.80.10.50">
    <property type="match status" value="1"/>
</dbReference>
<keyword evidence="3 4" id="KW-0326">Glycosidase</keyword>
<evidence type="ECO:0000259" key="7">
    <source>
        <dbReference type="Pfam" id="PF25490"/>
    </source>
</evidence>
<dbReference type="GO" id="GO:0051017">
    <property type="term" value="P:actin filament bundle assembly"/>
    <property type="evidence" value="ECO:0007669"/>
    <property type="project" value="TreeGrafter"/>
</dbReference>
<comment type="caution">
    <text evidence="8">The sequence shown here is derived from an EMBL/GenBank/DDBJ whole genome shotgun (WGS) entry which is preliminary data.</text>
</comment>
<reference evidence="8" key="1">
    <citation type="submission" date="2022-12" db="EMBL/GenBank/DDBJ databases">
        <title>Draft genome assemblies for two species of Escallonia (Escalloniales).</title>
        <authorList>
            <person name="Chanderbali A."/>
            <person name="Dervinis C."/>
            <person name="Anghel I."/>
            <person name="Soltis D."/>
            <person name="Soltis P."/>
            <person name="Zapata F."/>
        </authorList>
    </citation>
    <scope>NUCLEOTIDE SEQUENCE</scope>
    <source>
        <strain evidence="8">UCBG92.1500</strain>
        <tissue evidence="8">Leaf</tissue>
    </source>
</reference>
<evidence type="ECO:0000256" key="2">
    <source>
        <dbReference type="ARBA" id="ARBA00022801"/>
    </source>
</evidence>
<dbReference type="GO" id="GO:0016477">
    <property type="term" value="P:cell migration"/>
    <property type="evidence" value="ECO:0007669"/>
    <property type="project" value="TreeGrafter"/>
</dbReference>
<dbReference type="GO" id="GO:0051015">
    <property type="term" value="F:actin filament binding"/>
    <property type="evidence" value="ECO:0007669"/>
    <property type="project" value="InterPro"/>
</dbReference>
<sequence>MASNSYSKLSLAFFCFSWLFALGMGQPFQAVNLGAWLVAEGWMNPSLFANIPNKDLLDGTQVQLKSPKLNMYLAAENGGGTVLIANRPSASGWETFRLWRINESSFKLRVFNKEFVGLENQGKGSNVVAVSNAADAAEVFQIVRKPDDPNRVRLKASNGLFLQAATASSVTADYGGNSDWGDQNPSVFTMQIVRTLQGEYQVTNGYGPEKAPQIMRNHWSTYITEDDFRFMSENGINAVRIPVGWWIKYDPTPPKPFVGGSLQALDNAFIWAQNHNIKVIVDLHAVPGSQNGNDHSATRDGFQEWGEPNIAETVSVIDFLAQRYADHPSLVAIELMNEPLAPGVTHNTLSKFYQAGYNAVRKYTSTAYVILSNRLGPASNKEFLRLARGLSRVVIDVHYYSLYSSDFEKLNVQQNIDLINNQRASQLQEVTPSNGPLSFVGEWTAEWGVKNAGMGDYQRFAKAQIDIYGKATFGWAYWSYKNVNHHWSLRWMISNNYIKL</sequence>
<dbReference type="PANTHER" id="PTHR10551">
    <property type="entry name" value="FASCIN"/>
    <property type="match status" value="1"/>
</dbReference>
<keyword evidence="2 4" id="KW-0378">Hydrolase</keyword>
<dbReference type="GO" id="GO:0005737">
    <property type="term" value="C:cytoplasm"/>
    <property type="evidence" value="ECO:0007669"/>
    <property type="project" value="TreeGrafter"/>
</dbReference>
<dbReference type="GO" id="GO:0015629">
    <property type="term" value="C:actin cytoskeleton"/>
    <property type="evidence" value="ECO:0007669"/>
    <property type="project" value="TreeGrafter"/>
</dbReference>
<dbReference type="InterPro" id="IPR057232">
    <property type="entry name" value="DUF7910"/>
</dbReference>
<dbReference type="FunFam" id="3.20.20.80:FF:000067">
    <property type="entry name" value="Glucan 1,3-beta-glucosidase A"/>
    <property type="match status" value="1"/>
</dbReference>
<feature type="domain" description="DUF7910" evidence="7">
    <location>
        <begin position="53"/>
        <end position="193"/>
    </location>
</feature>
<proteinExistence type="inferred from homology"/>
<evidence type="ECO:0000313" key="8">
    <source>
        <dbReference type="EMBL" id="KAK2984213.1"/>
    </source>
</evidence>
<dbReference type="GO" id="GO:0000272">
    <property type="term" value="P:polysaccharide catabolic process"/>
    <property type="evidence" value="ECO:0007669"/>
    <property type="project" value="InterPro"/>
</dbReference>
<dbReference type="Proteomes" id="UP001187471">
    <property type="component" value="Unassembled WGS sequence"/>
</dbReference>
<evidence type="ECO:0000256" key="3">
    <source>
        <dbReference type="ARBA" id="ARBA00023295"/>
    </source>
</evidence>
<dbReference type="Pfam" id="PF25490">
    <property type="entry name" value="DUF7910"/>
    <property type="match status" value="1"/>
</dbReference>
<keyword evidence="9" id="KW-1185">Reference proteome</keyword>
<evidence type="ECO:0000256" key="1">
    <source>
        <dbReference type="ARBA" id="ARBA00005641"/>
    </source>
</evidence>
<name>A0AA88R7Z5_9ASTE</name>
<accession>A0AA88R7Z5</accession>
<feature type="signal peptide" evidence="5">
    <location>
        <begin position="1"/>
        <end position="25"/>
    </location>
</feature>
<dbReference type="PANTHER" id="PTHR10551:SF13">
    <property type="entry name" value="GLUCAN 1,3-BETA-GLUCOSIDASE ARB_04467-RELATED"/>
    <property type="match status" value="1"/>
</dbReference>
<dbReference type="InterPro" id="IPR010431">
    <property type="entry name" value="Fascin"/>
</dbReference>
<dbReference type="SUPFAM" id="SSF51445">
    <property type="entry name" value="(Trans)glycosidases"/>
    <property type="match status" value="1"/>
</dbReference>
<evidence type="ECO:0000256" key="5">
    <source>
        <dbReference type="SAM" id="SignalP"/>
    </source>
</evidence>
<dbReference type="GO" id="GO:0004553">
    <property type="term" value="F:hydrolase activity, hydrolyzing O-glycosyl compounds"/>
    <property type="evidence" value="ECO:0007669"/>
    <property type="project" value="InterPro"/>
</dbReference>
<gene>
    <name evidence="8" type="ORF">RJ640_006672</name>
</gene>
<organism evidence="8 9">
    <name type="scientific">Escallonia rubra</name>
    <dbReference type="NCBI Taxonomy" id="112253"/>
    <lineage>
        <taxon>Eukaryota</taxon>
        <taxon>Viridiplantae</taxon>
        <taxon>Streptophyta</taxon>
        <taxon>Embryophyta</taxon>
        <taxon>Tracheophyta</taxon>
        <taxon>Spermatophyta</taxon>
        <taxon>Magnoliopsida</taxon>
        <taxon>eudicotyledons</taxon>
        <taxon>Gunneridae</taxon>
        <taxon>Pentapetalae</taxon>
        <taxon>asterids</taxon>
        <taxon>campanulids</taxon>
        <taxon>Escalloniales</taxon>
        <taxon>Escalloniaceae</taxon>
        <taxon>Escallonia</taxon>
    </lineage>
</organism>
<feature type="domain" description="Glycoside hydrolase family 5" evidence="6">
    <location>
        <begin position="215"/>
        <end position="482"/>
    </location>
</feature>
<evidence type="ECO:0000256" key="4">
    <source>
        <dbReference type="RuleBase" id="RU361153"/>
    </source>
</evidence>
<dbReference type="AlphaFoldDB" id="A0AA88R7Z5"/>
<comment type="similarity">
    <text evidence="1 4">Belongs to the glycosyl hydrolase 5 (cellulase A) family.</text>
</comment>
<dbReference type="Gene3D" id="3.20.20.80">
    <property type="entry name" value="Glycosidases"/>
    <property type="match status" value="1"/>
</dbReference>